<reference evidence="15 16" key="1">
    <citation type="journal article" date="2017" name="Int. J. Syst. Evol. Microbiol.">
        <title>Rouxiella badensis sp. nov. and Rouxiella silvae sp. nov. isolated from peat bog soil in Germany and emendation of the genus description.</title>
        <authorList>
            <person name="Le Fleche-Mateos A."/>
            <person name="Kugler J.H."/>
            <person name="Hansen S.H."/>
            <person name="Syldatk C."/>
            <person name="Hausmann R."/>
            <person name="Lomprez F."/>
            <person name="Vandenbogaert M."/>
            <person name="Manuguerra J.C."/>
            <person name="Grimont P.A."/>
        </authorList>
    </citation>
    <scope>NUCLEOTIDE SEQUENCE [LARGE SCALE GENOMIC DNA]</scope>
    <source>
        <strain evidence="15 16">DSM 100043</strain>
    </source>
</reference>
<keyword evidence="6" id="KW-0598">Phosphotransferase system</keyword>
<comment type="caution">
    <text evidence="15">The sequence shown here is derived from an EMBL/GenBank/DDBJ whole genome shotgun (WGS) entry which is preliminary data.</text>
</comment>
<protein>
    <submittedName>
        <fullName evidence="15">Beta-1,6-galactofuranosyltransferase</fullName>
    </submittedName>
</protein>
<keyword evidence="8" id="KW-0418">Kinase</keyword>
<feature type="domain" description="PTS EIIB type-1" evidence="13">
    <location>
        <begin position="4"/>
        <end position="86"/>
    </location>
</feature>
<dbReference type="RefSeq" id="WP_017490087.1">
    <property type="nucleotide sequence ID" value="NZ_CAUQAZ010000230.1"/>
</dbReference>
<dbReference type="InterPro" id="IPR036878">
    <property type="entry name" value="Glu_permease_IIB"/>
</dbReference>
<feature type="transmembrane region" description="Helical" evidence="12">
    <location>
        <begin position="365"/>
        <end position="386"/>
    </location>
</feature>
<dbReference type="GO" id="GO:0005886">
    <property type="term" value="C:plasma membrane"/>
    <property type="evidence" value="ECO:0007669"/>
    <property type="project" value="UniProtKB-SubCell"/>
</dbReference>
<feature type="transmembrane region" description="Helical" evidence="12">
    <location>
        <begin position="220"/>
        <end position="240"/>
    </location>
</feature>
<feature type="transmembrane region" description="Helical" evidence="12">
    <location>
        <begin position="392"/>
        <end position="425"/>
    </location>
</feature>
<dbReference type="SUPFAM" id="SSF55604">
    <property type="entry name" value="Glucose permease domain IIB"/>
    <property type="match status" value="1"/>
</dbReference>
<keyword evidence="10 12" id="KW-0472">Membrane</keyword>
<dbReference type="PANTHER" id="PTHR30175:SF1">
    <property type="entry name" value="PTS SYSTEM ARBUTIN-, CELLOBIOSE-, AND SALICIN-SPECIFIC EIIBC COMPONENT-RELATED"/>
    <property type="match status" value="1"/>
</dbReference>
<evidence type="ECO:0000259" key="14">
    <source>
        <dbReference type="PROSITE" id="PS51103"/>
    </source>
</evidence>
<dbReference type="InterPro" id="IPR013013">
    <property type="entry name" value="PTS_EIIC_1"/>
</dbReference>
<evidence type="ECO:0000256" key="9">
    <source>
        <dbReference type="ARBA" id="ARBA00022989"/>
    </source>
</evidence>
<dbReference type="GO" id="GO:0016301">
    <property type="term" value="F:kinase activity"/>
    <property type="evidence" value="ECO:0007669"/>
    <property type="project" value="UniProtKB-KW"/>
</dbReference>
<dbReference type="GO" id="GO:0009401">
    <property type="term" value="P:phosphoenolpyruvate-dependent sugar phosphotransferase system"/>
    <property type="evidence" value="ECO:0007669"/>
    <property type="project" value="UniProtKB-KW"/>
</dbReference>
<dbReference type="InterPro" id="IPR050558">
    <property type="entry name" value="PTS_Sugar-Specific_Components"/>
</dbReference>
<keyword evidence="7 12" id="KW-0812">Transmembrane</keyword>
<evidence type="ECO:0000256" key="4">
    <source>
        <dbReference type="ARBA" id="ARBA00022597"/>
    </source>
</evidence>
<dbReference type="AlphaFoldDB" id="A0A1X0WHU5"/>
<keyword evidence="4" id="KW-0762">Sugar transport</keyword>
<evidence type="ECO:0000256" key="6">
    <source>
        <dbReference type="ARBA" id="ARBA00022683"/>
    </source>
</evidence>
<accession>A0A1X0WHU5</accession>
<keyword evidence="9 12" id="KW-1133">Transmembrane helix</keyword>
<dbReference type="GO" id="GO:0090589">
    <property type="term" value="F:protein-phosphocysteine-trehalose phosphotransferase system transporter activity"/>
    <property type="evidence" value="ECO:0007669"/>
    <property type="project" value="TreeGrafter"/>
</dbReference>
<evidence type="ECO:0000313" key="16">
    <source>
        <dbReference type="Proteomes" id="UP000192536"/>
    </source>
</evidence>
<evidence type="ECO:0000256" key="10">
    <source>
        <dbReference type="ARBA" id="ARBA00023136"/>
    </source>
</evidence>
<organism evidence="15 16">
    <name type="scientific">Rouxiella badensis</name>
    <dbReference type="NCBI Taxonomy" id="1646377"/>
    <lineage>
        <taxon>Bacteria</taxon>
        <taxon>Pseudomonadati</taxon>
        <taxon>Pseudomonadota</taxon>
        <taxon>Gammaproteobacteria</taxon>
        <taxon>Enterobacterales</taxon>
        <taxon>Yersiniaceae</taxon>
        <taxon>Rouxiella</taxon>
    </lineage>
</organism>
<evidence type="ECO:0000256" key="3">
    <source>
        <dbReference type="ARBA" id="ARBA00022475"/>
    </source>
</evidence>
<dbReference type="PANTHER" id="PTHR30175">
    <property type="entry name" value="PHOSPHOTRANSFERASE SYSTEM TRANSPORT PROTEIN"/>
    <property type="match status" value="1"/>
</dbReference>
<feature type="transmembrane region" description="Helical" evidence="12">
    <location>
        <begin position="252"/>
        <end position="277"/>
    </location>
</feature>
<feature type="transmembrane region" description="Helical" evidence="12">
    <location>
        <begin position="121"/>
        <end position="144"/>
    </location>
</feature>
<proteinExistence type="predicted"/>
<keyword evidence="5 15" id="KW-0808">Transferase</keyword>
<dbReference type="CDD" id="cd00212">
    <property type="entry name" value="PTS_IIB_glc"/>
    <property type="match status" value="1"/>
</dbReference>
<dbReference type="GO" id="GO:0008982">
    <property type="term" value="F:protein-N(PI)-phosphohistidine-sugar phosphotransferase activity"/>
    <property type="evidence" value="ECO:0007669"/>
    <property type="project" value="InterPro"/>
</dbReference>
<keyword evidence="16" id="KW-1185">Reference proteome</keyword>
<dbReference type="PROSITE" id="PS51103">
    <property type="entry name" value="PTS_EIIC_TYPE_1"/>
    <property type="match status" value="1"/>
</dbReference>
<name>A0A1X0WHU5_9GAMM</name>
<feature type="transmembrane region" description="Helical" evidence="12">
    <location>
        <begin position="297"/>
        <end position="320"/>
    </location>
</feature>
<sequence length="478" mass="51439">MGYAILCDDVIAGVGGRDNVISVIHCATRLRFKLKDNRRANIEELKKCAGIITVIESGGQFQVVIGSHVGEVYQLLVSRYFPENESINSGEESSEDAPKAKGFKALLNAAVDIISSIFAPLLGILVAAGLIKGVLILAVLFHWLDKASGTYKIIFAASDAAFFFMPILLGYTAGKKFGGNPLVTLVIGAALVHPSMIEIFNATQADPKLHFSFLGLPVTFINYSSTVIPVIFAAWFSCWLEKRFNRWLHASIKSFFTPFLCLTITLPATFLLIGPLATDLSLGLGRGYLWIWQLNPMIAGAVFGAMWQICVIFGLHWGLAPLMINNLMTRGIDTISPLVQPAVWAQSGATLGVLLRTRNAKLKSLAGPSFISSIFGITEPAIYGVNLPLKRPFIFGCIGGALGGAITGYYHGTAYAFGALGIFGFPSFISPNGIDGGFWGVVIGSLAAFLFAFISSWLYGVPDDQPVPPEKLRSLSST</sequence>
<feature type="transmembrane region" description="Helical" evidence="12">
    <location>
        <begin position="182"/>
        <end position="200"/>
    </location>
</feature>
<evidence type="ECO:0000256" key="2">
    <source>
        <dbReference type="ARBA" id="ARBA00022448"/>
    </source>
</evidence>
<dbReference type="PROSITE" id="PS51098">
    <property type="entry name" value="PTS_EIIB_TYPE_1"/>
    <property type="match status" value="1"/>
</dbReference>
<evidence type="ECO:0000313" key="15">
    <source>
        <dbReference type="EMBL" id="ORJ26329.1"/>
    </source>
</evidence>
<dbReference type="PROSITE" id="PS01035">
    <property type="entry name" value="PTS_EIIB_TYPE_1_CYS"/>
    <property type="match status" value="1"/>
</dbReference>
<dbReference type="InterPro" id="IPR003352">
    <property type="entry name" value="PTS_EIIC"/>
</dbReference>
<dbReference type="EMBL" id="MRWE01000008">
    <property type="protein sequence ID" value="ORJ26329.1"/>
    <property type="molecule type" value="Genomic_DNA"/>
</dbReference>
<dbReference type="STRING" id="1646377.BS640_07085"/>
<evidence type="ECO:0000256" key="11">
    <source>
        <dbReference type="PROSITE-ProRule" id="PRU00421"/>
    </source>
</evidence>
<comment type="subcellular location">
    <subcellularLocation>
        <location evidence="1">Cell membrane</location>
        <topology evidence="1">Multi-pass membrane protein</topology>
    </subcellularLocation>
</comment>
<keyword evidence="2" id="KW-0813">Transport</keyword>
<evidence type="ECO:0000256" key="8">
    <source>
        <dbReference type="ARBA" id="ARBA00022777"/>
    </source>
</evidence>
<evidence type="ECO:0000259" key="13">
    <source>
        <dbReference type="PROSITE" id="PS51098"/>
    </source>
</evidence>
<gene>
    <name evidence="15" type="ORF">BS640_07085</name>
</gene>
<evidence type="ECO:0000256" key="1">
    <source>
        <dbReference type="ARBA" id="ARBA00004651"/>
    </source>
</evidence>
<dbReference type="InterPro" id="IPR001996">
    <property type="entry name" value="PTS_IIB_1"/>
</dbReference>
<dbReference type="Pfam" id="PF02378">
    <property type="entry name" value="PTS_EIIC"/>
    <property type="match status" value="1"/>
</dbReference>
<evidence type="ECO:0000256" key="5">
    <source>
        <dbReference type="ARBA" id="ARBA00022679"/>
    </source>
</evidence>
<dbReference type="Gene3D" id="3.30.1360.60">
    <property type="entry name" value="Glucose permease domain IIB"/>
    <property type="match status" value="1"/>
</dbReference>
<dbReference type="Pfam" id="PF00367">
    <property type="entry name" value="PTS_EIIB"/>
    <property type="match status" value="1"/>
</dbReference>
<evidence type="ECO:0000256" key="7">
    <source>
        <dbReference type="ARBA" id="ARBA00022692"/>
    </source>
</evidence>
<feature type="transmembrane region" description="Helical" evidence="12">
    <location>
        <begin position="437"/>
        <end position="459"/>
    </location>
</feature>
<keyword evidence="3" id="KW-1003">Cell membrane</keyword>
<evidence type="ECO:0000256" key="12">
    <source>
        <dbReference type="SAM" id="Phobius"/>
    </source>
</evidence>
<dbReference type="Proteomes" id="UP000192536">
    <property type="component" value="Unassembled WGS sequence"/>
</dbReference>
<feature type="domain" description="PTS EIIC type-1" evidence="14">
    <location>
        <begin position="112"/>
        <end position="471"/>
    </location>
</feature>
<dbReference type="GO" id="GO:0015771">
    <property type="term" value="P:trehalose transport"/>
    <property type="evidence" value="ECO:0007669"/>
    <property type="project" value="TreeGrafter"/>
</dbReference>
<dbReference type="InterPro" id="IPR018113">
    <property type="entry name" value="PTrfase_EIIB_Cys"/>
</dbReference>
<feature type="active site" description="Phosphocysteine intermediate; for EIIB activity" evidence="11">
    <location>
        <position position="26"/>
    </location>
</feature>
<feature type="transmembrane region" description="Helical" evidence="12">
    <location>
        <begin position="150"/>
        <end position="170"/>
    </location>
</feature>